<dbReference type="PROSITE" id="PS50903">
    <property type="entry name" value="RUBREDOXIN_LIKE"/>
    <property type="match status" value="1"/>
</dbReference>
<dbReference type="InterPro" id="IPR050526">
    <property type="entry name" value="Rubredoxin_ET"/>
</dbReference>
<dbReference type="HOGENOM" id="CLU_128747_3_1_0"/>
<sequence>MKVLVKKESNVKYRCRVCGYVYDPEKGDEINLISPGVEFVDLPDKWRCPVCNYSKKEFRKI</sequence>
<dbReference type="PIRSF" id="PIRSF000071">
    <property type="entry name" value="Rubredoxin"/>
    <property type="match status" value="1"/>
</dbReference>
<dbReference type="KEGG" id="saf:SULAZ_0453"/>
<dbReference type="eggNOG" id="COG1773">
    <property type="taxonomic scope" value="Bacteria"/>
</dbReference>
<evidence type="ECO:0000256" key="5">
    <source>
        <dbReference type="ARBA" id="ARBA00023004"/>
    </source>
</evidence>
<evidence type="ECO:0000259" key="8">
    <source>
        <dbReference type="PROSITE" id="PS50903"/>
    </source>
</evidence>
<dbReference type="InterPro" id="IPR024935">
    <property type="entry name" value="Rubredoxin_dom"/>
</dbReference>
<gene>
    <name evidence="9" type="ordered locus">SULAZ_0453</name>
</gene>
<comment type="cofactor">
    <cofactor evidence="6 7">
        <name>Fe(3+)</name>
        <dbReference type="ChEBI" id="CHEBI:29034"/>
    </cofactor>
    <text evidence="6 7">Binds 1 Fe(3+) ion per subunit.</text>
</comment>
<dbReference type="Pfam" id="PF00301">
    <property type="entry name" value="Rubredoxin"/>
    <property type="match status" value="1"/>
</dbReference>
<evidence type="ECO:0000313" key="9">
    <source>
        <dbReference type="EMBL" id="ACN99766.1"/>
    </source>
</evidence>
<protein>
    <recommendedName>
        <fullName evidence="6">Rubredoxin</fullName>
    </recommendedName>
</protein>
<dbReference type="RefSeq" id="WP_012675074.1">
    <property type="nucleotide sequence ID" value="NC_012438.1"/>
</dbReference>
<evidence type="ECO:0000256" key="2">
    <source>
        <dbReference type="ARBA" id="ARBA00022448"/>
    </source>
</evidence>
<keyword evidence="3 6" id="KW-0479">Metal-binding</keyword>
<keyword evidence="4 6" id="KW-0249">Electron transport</keyword>
<evidence type="ECO:0000313" key="10">
    <source>
        <dbReference type="Proteomes" id="UP000001369"/>
    </source>
</evidence>
<name>C1DTK7_SULAA</name>
<dbReference type="AlphaFoldDB" id="C1DTK7"/>
<dbReference type="STRING" id="204536.SULAZ_0453"/>
<feature type="binding site" evidence="7">
    <location>
        <position position="51"/>
    </location>
    <ligand>
        <name>Fe cation</name>
        <dbReference type="ChEBI" id="CHEBI:24875"/>
    </ligand>
</feature>
<keyword evidence="5 6" id="KW-0408">Iron</keyword>
<dbReference type="GO" id="GO:0043448">
    <property type="term" value="P:alkane catabolic process"/>
    <property type="evidence" value="ECO:0007669"/>
    <property type="project" value="TreeGrafter"/>
</dbReference>
<accession>C1DTK7</accession>
<feature type="binding site" evidence="7">
    <location>
        <position position="48"/>
    </location>
    <ligand>
        <name>Fe cation</name>
        <dbReference type="ChEBI" id="CHEBI:24875"/>
    </ligand>
</feature>
<organism evidence="9 10">
    <name type="scientific">Sulfurihydrogenibium azorense (strain DSM 15241 / OCM 825 / Az-Fu1)</name>
    <dbReference type="NCBI Taxonomy" id="204536"/>
    <lineage>
        <taxon>Bacteria</taxon>
        <taxon>Pseudomonadati</taxon>
        <taxon>Aquificota</taxon>
        <taxon>Aquificia</taxon>
        <taxon>Aquificales</taxon>
        <taxon>Hydrogenothermaceae</taxon>
        <taxon>Sulfurihydrogenibium</taxon>
    </lineage>
</organism>
<comment type="similarity">
    <text evidence="1 6">Belongs to the rubredoxin family.</text>
</comment>
<keyword evidence="2 6" id="KW-0813">Transport</keyword>
<reference evidence="9 10" key="1">
    <citation type="journal article" date="2009" name="J. Bacteriol.">
        <title>Complete and draft genome sequences of six members of the Aquificales.</title>
        <authorList>
            <person name="Reysenbach A.L."/>
            <person name="Hamamura N."/>
            <person name="Podar M."/>
            <person name="Griffiths E."/>
            <person name="Ferreira S."/>
            <person name="Hochstein R."/>
            <person name="Heidelberg J."/>
            <person name="Johnson J."/>
            <person name="Mead D."/>
            <person name="Pohorille A."/>
            <person name="Sarmiento M."/>
            <person name="Schweighofer K."/>
            <person name="Seshadri R."/>
            <person name="Voytek M.A."/>
        </authorList>
    </citation>
    <scope>NUCLEOTIDE SEQUENCE [LARGE SCALE GENOMIC DNA]</scope>
    <source>
        <strain evidence="10">Az-Fu1 / DSM 15241 / OCM 825</strain>
    </source>
</reference>
<dbReference type="Gene3D" id="2.20.28.10">
    <property type="match status" value="1"/>
</dbReference>
<dbReference type="SUPFAM" id="SSF57802">
    <property type="entry name" value="Rubredoxin-like"/>
    <property type="match status" value="1"/>
</dbReference>
<feature type="domain" description="Rubredoxin-like" evidence="8">
    <location>
        <begin position="10"/>
        <end position="61"/>
    </location>
</feature>
<dbReference type="EMBL" id="CP001229">
    <property type="protein sequence ID" value="ACN99766.1"/>
    <property type="molecule type" value="Genomic_DNA"/>
</dbReference>
<dbReference type="CDD" id="cd00730">
    <property type="entry name" value="rubredoxin"/>
    <property type="match status" value="1"/>
</dbReference>
<evidence type="ECO:0000256" key="6">
    <source>
        <dbReference type="PIRNR" id="PIRNR000071"/>
    </source>
</evidence>
<dbReference type="FunFam" id="2.20.28.10:FF:000001">
    <property type="entry name" value="Rubredoxin"/>
    <property type="match status" value="1"/>
</dbReference>
<dbReference type="PANTHER" id="PTHR47627:SF1">
    <property type="entry name" value="RUBREDOXIN-1-RELATED"/>
    <property type="match status" value="1"/>
</dbReference>
<dbReference type="OrthoDB" id="9758182at2"/>
<dbReference type="InterPro" id="IPR024934">
    <property type="entry name" value="Rubredoxin-like_dom"/>
</dbReference>
<keyword evidence="10" id="KW-1185">Reference proteome</keyword>
<dbReference type="Proteomes" id="UP000001369">
    <property type="component" value="Chromosome"/>
</dbReference>
<dbReference type="GO" id="GO:0005506">
    <property type="term" value="F:iron ion binding"/>
    <property type="evidence" value="ECO:0007669"/>
    <property type="project" value="InterPro"/>
</dbReference>
<dbReference type="PRINTS" id="PR00163">
    <property type="entry name" value="RUBREDOXIN"/>
</dbReference>
<feature type="binding site" evidence="7">
    <location>
        <position position="15"/>
    </location>
    <ligand>
        <name>Fe cation</name>
        <dbReference type="ChEBI" id="CHEBI:24875"/>
    </ligand>
</feature>
<dbReference type="GO" id="GO:0009055">
    <property type="term" value="F:electron transfer activity"/>
    <property type="evidence" value="ECO:0007669"/>
    <property type="project" value="InterPro"/>
</dbReference>
<evidence type="ECO:0000256" key="3">
    <source>
        <dbReference type="ARBA" id="ARBA00022723"/>
    </source>
</evidence>
<evidence type="ECO:0000256" key="1">
    <source>
        <dbReference type="ARBA" id="ARBA00005337"/>
    </source>
</evidence>
<evidence type="ECO:0000256" key="7">
    <source>
        <dbReference type="PIRSR" id="PIRSR000071-1"/>
    </source>
</evidence>
<evidence type="ECO:0000256" key="4">
    <source>
        <dbReference type="ARBA" id="ARBA00022982"/>
    </source>
</evidence>
<dbReference type="PANTHER" id="PTHR47627">
    <property type="entry name" value="RUBREDOXIN"/>
    <property type="match status" value="1"/>
</dbReference>
<dbReference type="InterPro" id="IPR024922">
    <property type="entry name" value="Rubredoxin"/>
</dbReference>
<feature type="binding site" evidence="7">
    <location>
        <position position="18"/>
    </location>
    <ligand>
        <name>Fe cation</name>
        <dbReference type="ChEBI" id="CHEBI:24875"/>
    </ligand>
</feature>
<proteinExistence type="inferred from homology"/>